<keyword evidence="6 9" id="KW-0443">Lipid metabolism</keyword>
<evidence type="ECO:0000256" key="3">
    <source>
        <dbReference type="ARBA" id="ARBA00017562"/>
    </source>
</evidence>
<dbReference type="InterPro" id="IPR000089">
    <property type="entry name" value="Biotin_lipoyl"/>
</dbReference>
<evidence type="ECO:0000256" key="10">
    <source>
        <dbReference type="SAM" id="MobiDB-lite"/>
    </source>
</evidence>
<dbReference type="PROSITE" id="PS50968">
    <property type="entry name" value="BIOTINYL_LIPOYL"/>
    <property type="match status" value="1"/>
</dbReference>
<proteinExistence type="predicted"/>
<keyword evidence="8 9" id="KW-0092">Biotin</keyword>
<evidence type="ECO:0000256" key="9">
    <source>
        <dbReference type="RuleBase" id="RU364072"/>
    </source>
</evidence>
<comment type="function">
    <text evidence="1 9">This protein is a component of the acetyl coenzyme A carboxylase complex; first, biotin carboxylase catalyzes the carboxylation of the carrier protein and then the transcarboxylase transfers the carboxyl group to form malonyl-CoA.</text>
</comment>
<protein>
    <recommendedName>
        <fullName evidence="3 9">Biotin carboxyl carrier protein of acetyl-CoA carboxylase</fullName>
    </recommendedName>
</protein>
<dbReference type="Pfam" id="PF00364">
    <property type="entry name" value="Biotin_lipoyl"/>
    <property type="match status" value="1"/>
</dbReference>
<dbReference type="InterPro" id="IPR001882">
    <property type="entry name" value="Biotin_BS"/>
</dbReference>
<evidence type="ECO:0000259" key="11">
    <source>
        <dbReference type="PROSITE" id="PS50968"/>
    </source>
</evidence>
<sequence length="163" mass="16680">MPLTFDEVSRIVSMLDGSSCDELVVETGDTKLVIRRRGAGAGAAPAPTAAAPMAAAPAAESRAAAPAARPAAAPPAAAGARSDGVVEVCAPMVGTFYSTPSPTEPPFVEVGGRVEKGQPLCLIEVMKLFTTLYAEQSGRVTRVLPANGELVQHGQPLFLIEPA</sequence>
<evidence type="ECO:0000256" key="8">
    <source>
        <dbReference type="ARBA" id="ARBA00023267"/>
    </source>
</evidence>
<feature type="domain" description="Lipoyl-binding" evidence="11">
    <location>
        <begin position="85"/>
        <end position="161"/>
    </location>
</feature>
<accession>A0ABX2TM29</accession>
<keyword evidence="13" id="KW-1185">Reference proteome</keyword>
<dbReference type="Gene3D" id="2.40.50.100">
    <property type="match status" value="1"/>
</dbReference>
<evidence type="ECO:0000256" key="4">
    <source>
        <dbReference type="ARBA" id="ARBA00022516"/>
    </source>
</evidence>
<evidence type="ECO:0000256" key="6">
    <source>
        <dbReference type="ARBA" id="ARBA00023098"/>
    </source>
</evidence>
<feature type="region of interest" description="Disordered" evidence="10">
    <location>
        <begin position="61"/>
        <end position="81"/>
    </location>
</feature>
<dbReference type="InterPro" id="IPR001249">
    <property type="entry name" value="AcCoA_biotinCC"/>
</dbReference>
<reference evidence="12 13" key="1">
    <citation type="submission" date="2020-05" db="EMBL/GenBank/DDBJ databases">
        <title>Azospirillum oleiclasticum sp. nov, a nitrogen-fixing and heavy crude oil-emulsifying bacterium isolated from the crude oil of Yumen Oilfield.</title>
        <authorList>
            <person name="Wu D."/>
            <person name="Cai M."/>
            <person name="Zhang X."/>
        </authorList>
    </citation>
    <scope>NUCLEOTIDE SEQUENCE [LARGE SCALE GENOMIC DNA]</scope>
    <source>
        <strain evidence="12 13">ROY-1-1-2</strain>
    </source>
</reference>
<evidence type="ECO:0000313" key="12">
    <source>
        <dbReference type="EMBL" id="NYZ24259.1"/>
    </source>
</evidence>
<evidence type="ECO:0000256" key="1">
    <source>
        <dbReference type="ARBA" id="ARBA00003761"/>
    </source>
</evidence>
<gene>
    <name evidence="12" type="primary">accB</name>
    <name evidence="12" type="ORF">HND93_31520</name>
</gene>
<dbReference type="NCBIfam" id="TIGR00531">
    <property type="entry name" value="BCCP"/>
    <property type="match status" value="1"/>
</dbReference>
<dbReference type="SUPFAM" id="SSF51230">
    <property type="entry name" value="Single hybrid motif"/>
    <property type="match status" value="1"/>
</dbReference>
<keyword evidence="5 9" id="KW-0276">Fatty acid metabolism</keyword>
<name>A0ABX2TM29_9PROT</name>
<keyword evidence="4 9" id="KW-0444">Lipid biosynthesis</keyword>
<evidence type="ECO:0000256" key="2">
    <source>
        <dbReference type="ARBA" id="ARBA00005194"/>
    </source>
</evidence>
<dbReference type="InterPro" id="IPR011053">
    <property type="entry name" value="Single_hybrid_motif"/>
</dbReference>
<comment type="pathway">
    <text evidence="2 9">Lipid metabolism; fatty acid biosynthesis.</text>
</comment>
<evidence type="ECO:0000256" key="7">
    <source>
        <dbReference type="ARBA" id="ARBA00023160"/>
    </source>
</evidence>
<evidence type="ECO:0000256" key="5">
    <source>
        <dbReference type="ARBA" id="ARBA00022832"/>
    </source>
</evidence>
<dbReference type="PANTHER" id="PTHR45266">
    <property type="entry name" value="OXALOACETATE DECARBOXYLASE ALPHA CHAIN"/>
    <property type="match status" value="1"/>
</dbReference>
<dbReference type="CDD" id="cd06850">
    <property type="entry name" value="biotinyl_domain"/>
    <property type="match status" value="1"/>
</dbReference>
<dbReference type="InterPro" id="IPR050709">
    <property type="entry name" value="Biotin_Carboxyl_Carrier/Decarb"/>
</dbReference>
<dbReference type="Proteomes" id="UP000584642">
    <property type="component" value="Unassembled WGS sequence"/>
</dbReference>
<dbReference type="EMBL" id="JABFDB010000038">
    <property type="protein sequence ID" value="NYZ24259.1"/>
    <property type="molecule type" value="Genomic_DNA"/>
</dbReference>
<organism evidence="12 13">
    <name type="scientific">Azospirillum oleiclasticum</name>
    <dbReference type="NCBI Taxonomy" id="2735135"/>
    <lineage>
        <taxon>Bacteria</taxon>
        <taxon>Pseudomonadati</taxon>
        <taxon>Pseudomonadota</taxon>
        <taxon>Alphaproteobacteria</taxon>
        <taxon>Rhodospirillales</taxon>
        <taxon>Azospirillaceae</taxon>
        <taxon>Azospirillum</taxon>
    </lineage>
</organism>
<comment type="caution">
    <text evidence="12">The sequence shown here is derived from an EMBL/GenBank/DDBJ whole genome shotgun (WGS) entry which is preliminary data.</text>
</comment>
<keyword evidence="7 9" id="KW-0275">Fatty acid biosynthesis</keyword>
<evidence type="ECO:0000313" key="13">
    <source>
        <dbReference type="Proteomes" id="UP000584642"/>
    </source>
</evidence>
<dbReference type="PROSITE" id="PS00188">
    <property type="entry name" value="BIOTIN"/>
    <property type="match status" value="1"/>
</dbReference>
<dbReference type="PRINTS" id="PR01071">
    <property type="entry name" value="ACOABIOTINCC"/>
</dbReference>
<dbReference type="PANTHER" id="PTHR45266:SF3">
    <property type="entry name" value="OXALOACETATE DECARBOXYLASE ALPHA CHAIN"/>
    <property type="match status" value="1"/>
</dbReference>